<evidence type="ECO:0000256" key="8">
    <source>
        <dbReference type="ARBA" id="ARBA00023136"/>
    </source>
</evidence>
<evidence type="ECO:0000313" key="16">
    <source>
        <dbReference type="Proteomes" id="UP000215616"/>
    </source>
</evidence>
<feature type="chain" id="PRO_5012739692" evidence="11">
    <location>
        <begin position="31"/>
        <end position="688"/>
    </location>
</feature>
<evidence type="ECO:0000256" key="6">
    <source>
        <dbReference type="ARBA" id="ARBA00022729"/>
    </source>
</evidence>
<dbReference type="InterPro" id="IPR001775">
    <property type="entry name" value="GspD/PilQ"/>
</dbReference>
<comment type="similarity">
    <text evidence="2">Belongs to the bacterial secretin family. GSP D subfamily.</text>
</comment>
<evidence type="ECO:0000313" key="15">
    <source>
        <dbReference type="EMBL" id="OYX05165.1"/>
    </source>
</evidence>
<evidence type="ECO:0000256" key="4">
    <source>
        <dbReference type="ARBA" id="ARBA00022452"/>
    </source>
</evidence>
<dbReference type="InterPro" id="IPR005644">
    <property type="entry name" value="NolW-like"/>
</dbReference>
<comment type="caution">
    <text evidence="15">The sequence shown here is derived from an EMBL/GenBank/DDBJ whole genome shotgun (WGS) entry which is preliminary data.</text>
</comment>
<evidence type="ECO:0000259" key="14">
    <source>
        <dbReference type="Pfam" id="PF21305"/>
    </source>
</evidence>
<feature type="domain" description="GspD-like N0" evidence="14">
    <location>
        <begin position="37"/>
        <end position="107"/>
    </location>
</feature>
<dbReference type="EMBL" id="NCDQ01000043">
    <property type="protein sequence ID" value="OYX05165.1"/>
    <property type="molecule type" value="Genomic_DNA"/>
</dbReference>
<keyword evidence="5" id="KW-0812">Transmembrane</keyword>
<dbReference type="InterPro" id="IPR013356">
    <property type="entry name" value="T2SS_GspD"/>
</dbReference>
<evidence type="ECO:0000256" key="10">
    <source>
        <dbReference type="RuleBase" id="RU004004"/>
    </source>
</evidence>
<evidence type="ECO:0000259" key="12">
    <source>
        <dbReference type="Pfam" id="PF00263"/>
    </source>
</evidence>
<proteinExistence type="inferred from homology"/>
<dbReference type="Proteomes" id="UP000215616">
    <property type="component" value="Unassembled WGS sequence"/>
</dbReference>
<dbReference type="Gene3D" id="3.30.1370.120">
    <property type="match status" value="3"/>
</dbReference>
<comment type="subcellular location">
    <subcellularLocation>
        <location evidence="1 10">Cell outer membrane</location>
    </subcellularLocation>
</comment>
<organism evidence="15 16">
    <name type="scientific">Caulobacter vibrioides</name>
    <name type="common">Caulobacter crescentus</name>
    <dbReference type="NCBI Taxonomy" id="155892"/>
    <lineage>
        <taxon>Bacteria</taxon>
        <taxon>Pseudomonadati</taxon>
        <taxon>Pseudomonadota</taxon>
        <taxon>Alphaproteobacteria</taxon>
        <taxon>Caulobacterales</taxon>
        <taxon>Caulobacteraceae</taxon>
        <taxon>Caulobacter</taxon>
    </lineage>
</organism>
<keyword evidence="3 10" id="KW-0813">Transport</keyword>
<feature type="signal peptide" evidence="11">
    <location>
        <begin position="1"/>
        <end position="30"/>
    </location>
</feature>
<dbReference type="PANTHER" id="PTHR30332">
    <property type="entry name" value="PROBABLE GENERAL SECRETION PATHWAY PROTEIN D"/>
    <property type="match status" value="1"/>
</dbReference>
<feature type="domain" description="NolW-like" evidence="13">
    <location>
        <begin position="126"/>
        <end position="186"/>
    </location>
</feature>
<dbReference type="InterPro" id="IPR049371">
    <property type="entry name" value="GspD-like_N0"/>
</dbReference>
<evidence type="ECO:0000256" key="9">
    <source>
        <dbReference type="ARBA" id="ARBA00023237"/>
    </source>
</evidence>
<evidence type="ECO:0000256" key="5">
    <source>
        <dbReference type="ARBA" id="ARBA00022692"/>
    </source>
</evidence>
<keyword evidence="9" id="KW-0998">Cell outer membrane</keyword>
<feature type="domain" description="Type II/III secretion system secretin-like" evidence="12">
    <location>
        <begin position="467"/>
        <end position="630"/>
    </location>
</feature>
<evidence type="ECO:0000256" key="7">
    <source>
        <dbReference type="ARBA" id="ARBA00022927"/>
    </source>
</evidence>
<feature type="domain" description="NolW-like" evidence="13">
    <location>
        <begin position="263"/>
        <end position="366"/>
    </location>
</feature>
<evidence type="ECO:0000256" key="1">
    <source>
        <dbReference type="ARBA" id="ARBA00004442"/>
    </source>
</evidence>
<dbReference type="PANTHER" id="PTHR30332:SF24">
    <property type="entry name" value="SECRETIN GSPD-RELATED"/>
    <property type="match status" value="1"/>
</dbReference>
<keyword evidence="4" id="KW-1134">Transmembrane beta strand</keyword>
<dbReference type="Pfam" id="PF03958">
    <property type="entry name" value="Secretin_N"/>
    <property type="match status" value="3"/>
</dbReference>
<name>A0A258DB43_CAUVI</name>
<dbReference type="GO" id="GO:0015627">
    <property type="term" value="C:type II protein secretion system complex"/>
    <property type="evidence" value="ECO:0007669"/>
    <property type="project" value="InterPro"/>
</dbReference>
<dbReference type="GO" id="GO:0009279">
    <property type="term" value="C:cell outer membrane"/>
    <property type="evidence" value="ECO:0007669"/>
    <property type="project" value="UniProtKB-SubCell"/>
</dbReference>
<evidence type="ECO:0000259" key="13">
    <source>
        <dbReference type="Pfam" id="PF03958"/>
    </source>
</evidence>
<dbReference type="Pfam" id="PF00263">
    <property type="entry name" value="Secretin"/>
    <property type="match status" value="1"/>
</dbReference>
<sequence>MTKVHPSRSVLAAVAAALVMGGAVLPPVHAVAQTQLLNVQDADIRVFIQDVAKSTGTTFIIDPRVKGTVTVASNGPLNRRELFEVFLATLRANNFVATPAGNGAYRIEPSENAARQPSAAGGQFATEVFRLRTLDAASAVEMLKPLVGPQGQVVANPRGAAVVVADYADNVRRIRGLLAQVDQDRATVHTVTLTHSSAREIAQVLNDMLSTPAAEGKSGRGAVTVVPVDSSNSILLRGDADAVQRLLPVISDLDRRAESSDDVRVVFLRHANAEQMLPVLQQLVGQSSVSTSASASRGLGAARTATGASAPASSATTPAAAVAPTNGAQATVARFPGANALIINAPPETQRTLAEVIRQLDIRREQVLVEAIVVEVTDGTAKQLGVQFLLGGTNGTVPFVATNYTNATPSLLPLVGAAATTTSGADTEALKSLRDAAVSSLLTASGVTSGVYGRSGDALFGAIINAVKKDAGSNLLSTPSIMTLDNEEARILVGQEVPITTGEVLGDSNANPFRTIQRQNVGIQLEVKPQINAGGGITLFLRQEVSSVAGPVSVGSSELIINKREIETTALVDDGDIVVLGGLLDQQETQSVQRTPGLGEVPGLGALFRSTARERKKTNLMVFIRPRIIRSSTDAQNLTAPRYDYMRNLPPMTTQDGDNSLDAVMRDYLNAARPVSAPAIATKPATTP</sequence>
<dbReference type="InterPro" id="IPR004846">
    <property type="entry name" value="T2SS/T3SS_dom"/>
</dbReference>
<dbReference type="Pfam" id="PF21305">
    <property type="entry name" value="type_II_gspD_N0"/>
    <property type="match status" value="1"/>
</dbReference>
<protein>
    <submittedName>
        <fullName evidence="15">Type II secretion system protein GspD</fullName>
    </submittedName>
</protein>
<dbReference type="InterPro" id="IPR038591">
    <property type="entry name" value="NolW-like_sf"/>
</dbReference>
<feature type="domain" description="NolW-like" evidence="13">
    <location>
        <begin position="188"/>
        <end position="258"/>
    </location>
</feature>
<dbReference type="AlphaFoldDB" id="A0A258DB43"/>
<evidence type="ECO:0000256" key="11">
    <source>
        <dbReference type="SAM" id="SignalP"/>
    </source>
</evidence>
<dbReference type="PRINTS" id="PR00811">
    <property type="entry name" value="BCTERIALGSPD"/>
</dbReference>
<accession>A0A258DB43</accession>
<gene>
    <name evidence="15" type="ORF">B7Z12_04335</name>
</gene>
<dbReference type="NCBIfam" id="TIGR02517">
    <property type="entry name" value="type_II_gspD"/>
    <property type="match status" value="1"/>
</dbReference>
<dbReference type="InterPro" id="IPR050810">
    <property type="entry name" value="Bact_Secretion_Sys_Channel"/>
</dbReference>
<reference evidence="15 16" key="1">
    <citation type="submission" date="2017-03" db="EMBL/GenBank/DDBJ databases">
        <title>Lifting the veil on microbial sulfur biogeochemistry in mining wastewaters.</title>
        <authorList>
            <person name="Kantor R.S."/>
            <person name="Colenbrander Nelson T."/>
            <person name="Marshall S."/>
            <person name="Bennett D."/>
            <person name="Apte S."/>
            <person name="Camacho D."/>
            <person name="Thomas B.C."/>
            <person name="Warren L.A."/>
            <person name="Banfield J.F."/>
        </authorList>
    </citation>
    <scope>NUCLEOTIDE SEQUENCE [LARGE SCALE GENOMIC DNA]</scope>
    <source>
        <strain evidence="15">32-67-7</strain>
    </source>
</reference>
<keyword evidence="7" id="KW-0653">Protein transport</keyword>
<evidence type="ECO:0000256" key="2">
    <source>
        <dbReference type="ARBA" id="ARBA00006980"/>
    </source>
</evidence>
<evidence type="ECO:0000256" key="3">
    <source>
        <dbReference type="ARBA" id="ARBA00022448"/>
    </source>
</evidence>
<dbReference type="GO" id="GO:0015628">
    <property type="term" value="P:protein secretion by the type II secretion system"/>
    <property type="evidence" value="ECO:0007669"/>
    <property type="project" value="InterPro"/>
</dbReference>
<keyword evidence="8" id="KW-0472">Membrane</keyword>
<keyword evidence="6 11" id="KW-0732">Signal</keyword>